<keyword evidence="4" id="KW-1185">Reference proteome</keyword>
<evidence type="ECO:0000256" key="1">
    <source>
        <dbReference type="SAM" id="MobiDB-lite"/>
    </source>
</evidence>
<feature type="region of interest" description="Disordered" evidence="1">
    <location>
        <begin position="185"/>
        <end position="249"/>
    </location>
</feature>
<name>A0ABT0UAX2_9BACT</name>
<evidence type="ECO:0000313" key="3">
    <source>
        <dbReference type="EMBL" id="MCM2373854.1"/>
    </source>
</evidence>
<evidence type="ECO:0000313" key="4">
    <source>
        <dbReference type="Proteomes" id="UP001202961"/>
    </source>
</evidence>
<dbReference type="Proteomes" id="UP001202961">
    <property type="component" value="Unassembled WGS sequence"/>
</dbReference>
<feature type="signal peptide" evidence="2">
    <location>
        <begin position="1"/>
        <end position="22"/>
    </location>
</feature>
<proteinExistence type="predicted"/>
<comment type="caution">
    <text evidence="3">The sequence shown here is derived from an EMBL/GenBank/DDBJ whole genome shotgun (WGS) entry which is preliminary data.</text>
</comment>
<dbReference type="RefSeq" id="WP_250931732.1">
    <property type="nucleotide sequence ID" value="NZ_JAMQBK010000068.1"/>
</dbReference>
<dbReference type="PROSITE" id="PS51257">
    <property type="entry name" value="PROKAR_LIPOPROTEIN"/>
    <property type="match status" value="1"/>
</dbReference>
<reference evidence="3 4" key="1">
    <citation type="journal article" date="2022" name="Syst. Appl. Microbiol.">
        <title>Rhodopirellula aestuarii sp. nov., a novel member of the genus Rhodopirellula isolated from brackish sediments collected in the Tagus River estuary, Portugal.</title>
        <authorList>
            <person name="Vitorino I.R."/>
            <person name="Klimek D."/>
            <person name="Calusinska M."/>
            <person name="Lobo-da-Cunha A."/>
            <person name="Vasconcelos V."/>
            <person name="Lage O.M."/>
        </authorList>
    </citation>
    <scope>NUCLEOTIDE SEQUENCE [LARGE SCALE GENOMIC DNA]</scope>
    <source>
        <strain evidence="3 4">ICT_H3.1</strain>
    </source>
</reference>
<feature type="chain" id="PRO_5047371365" evidence="2">
    <location>
        <begin position="23"/>
        <end position="322"/>
    </location>
</feature>
<sequence>MKFTYHQVALGLLALMTLGGCASINDCCYEKTQTMRAVKEYVKCGKPECSSYPHDYKCGWIDGFYEVATGGDSCPPAIAPARYWKPGQILKDCDNRRYAYYSGWQDGASRASQFPDTHYLRIYETCECPFPRCDKPCGDGACGPCGSHFIGISASAEMIEAAPYFDAPEDQLYQVAPHIEEHMEDIDVDSNSNKQSESDFEPLDATENLPAPRADDSTALPLPQPKNSEKAEVAESAVGTSVGDSDEELVSIPGRIYQPASTESKQRETSNAQQQGVIRLVTSAPAQIQSSPLTADERIVVVGSSDVRFEMIEIEPVVKLAK</sequence>
<organism evidence="3 4">
    <name type="scientific">Aporhodopirellula aestuarii</name>
    <dbReference type="NCBI Taxonomy" id="2950107"/>
    <lineage>
        <taxon>Bacteria</taxon>
        <taxon>Pseudomonadati</taxon>
        <taxon>Planctomycetota</taxon>
        <taxon>Planctomycetia</taxon>
        <taxon>Pirellulales</taxon>
        <taxon>Pirellulaceae</taxon>
        <taxon>Aporhodopirellula</taxon>
    </lineage>
</organism>
<accession>A0ABT0UAX2</accession>
<evidence type="ECO:0000256" key="2">
    <source>
        <dbReference type="SAM" id="SignalP"/>
    </source>
</evidence>
<dbReference type="EMBL" id="JAMQBK010000068">
    <property type="protein sequence ID" value="MCM2373854.1"/>
    <property type="molecule type" value="Genomic_DNA"/>
</dbReference>
<gene>
    <name evidence="3" type="ORF">NB063_24830</name>
</gene>
<protein>
    <submittedName>
        <fullName evidence="3">Uncharacterized protein</fullName>
    </submittedName>
</protein>
<keyword evidence="2" id="KW-0732">Signal</keyword>